<evidence type="ECO:0000313" key="3">
    <source>
        <dbReference type="Proteomes" id="UP001603013"/>
    </source>
</evidence>
<dbReference type="EMBL" id="JBIBSM010000011">
    <property type="protein sequence ID" value="MFF8278713.1"/>
    <property type="molecule type" value="Genomic_DNA"/>
</dbReference>
<keyword evidence="3" id="KW-1185">Reference proteome</keyword>
<gene>
    <name evidence="2" type="ORF">ACF05T_21765</name>
</gene>
<accession>A0ABW6YG13</accession>
<proteinExistence type="predicted"/>
<protein>
    <submittedName>
        <fullName evidence="2">Uncharacterized protein</fullName>
    </submittedName>
</protein>
<organism evidence="2 3">
    <name type="scientific">Streptomyces lateritius</name>
    <dbReference type="NCBI Taxonomy" id="67313"/>
    <lineage>
        <taxon>Bacteria</taxon>
        <taxon>Bacillati</taxon>
        <taxon>Actinomycetota</taxon>
        <taxon>Actinomycetes</taxon>
        <taxon>Kitasatosporales</taxon>
        <taxon>Streptomycetaceae</taxon>
        <taxon>Streptomyces</taxon>
    </lineage>
</organism>
<comment type="caution">
    <text evidence="2">The sequence shown here is derived from an EMBL/GenBank/DDBJ whole genome shotgun (WGS) entry which is preliminary data.</text>
</comment>
<reference evidence="2 3" key="1">
    <citation type="submission" date="2024-10" db="EMBL/GenBank/DDBJ databases">
        <title>The Natural Products Discovery Center: Release of the First 8490 Sequenced Strains for Exploring Actinobacteria Biosynthetic Diversity.</title>
        <authorList>
            <person name="Kalkreuter E."/>
            <person name="Kautsar S.A."/>
            <person name="Yang D."/>
            <person name="Bader C.D."/>
            <person name="Teijaro C.N."/>
            <person name="Fluegel L."/>
            <person name="Davis C.M."/>
            <person name="Simpson J.R."/>
            <person name="Lauterbach L."/>
            <person name="Steele A.D."/>
            <person name="Gui C."/>
            <person name="Meng S."/>
            <person name="Li G."/>
            <person name="Viehrig K."/>
            <person name="Ye F."/>
            <person name="Su P."/>
            <person name="Kiefer A.F."/>
            <person name="Nichols A."/>
            <person name="Cepeda A.J."/>
            <person name="Yan W."/>
            <person name="Fan B."/>
            <person name="Jiang Y."/>
            <person name="Adhikari A."/>
            <person name="Zheng C.-J."/>
            <person name="Schuster L."/>
            <person name="Cowan T.M."/>
            <person name="Smanski M.J."/>
            <person name="Chevrette M.G."/>
            <person name="De Carvalho L.P.S."/>
            <person name="Shen B."/>
        </authorList>
    </citation>
    <scope>NUCLEOTIDE SEQUENCE [LARGE SCALE GENOMIC DNA]</scope>
    <source>
        <strain evidence="2 3">NPDC015755</strain>
    </source>
</reference>
<sequence length="57" mass="6459">MNRGDRVWSRRGGPVLAKKPAPESSRKATGISTVRAEGYRDYHSPYYEKLRAVALRP</sequence>
<feature type="region of interest" description="Disordered" evidence="1">
    <location>
        <begin position="1"/>
        <end position="32"/>
    </location>
</feature>
<name>A0ABW6YG13_9ACTN</name>
<evidence type="ECO:0000313" key="2">
    <source>
        <dbReference type="EMBL" id="MFF8278713.1"/>
    </source>
</evidence>
<dbReference type="Proteomes" id="UP001603013">
    <property type="component" value="Unassembled WGS sequence"/>
</dbReference>
<evidence type="ECO:0000256" key="1">
    <source>
        <dbReference type="SAM" id="MobiDB-lite"/>
    </source>
</evidence>
<dbReference type="RefSeq" id="WP_391935810.1">
    <property type="nucleotide sequence ID" value="NZ_JBIBSM010000011.1"/>
</dbReference>